<dbReference type="GO" id="GO:0008290">
    <property type="term" value="C:F-actin capping protein complex"/>
    <property type="evidence" value="ECO:0007669"/>
    <property type="project" value="InterPro"/>
</dbReference>
<keyword evidence="1" id="KW-0117">Actin capping</keyword>
<evidence type="ECO:0000313" key="5">
    <source>
        <dbReference type="Proteomes" id="UP000310189"/>
    </source>
</evidence>
<dbReference type="InterPro" id="IPR002189">
    <property type="entry name" value="CapZ_alpha"/>
</dbReference>
<feature type="compositionally biased region" description="Basic and acidic residues" evidence="3">
    <location>
        <begin position="160"/>
        <end position="175"/>
    </location>
</feature>
<dbReference type="OrthoDB" id="340550at2759"/>
<feature type="compositionally biased region" description="Polar residues" evidence="3">
    <location>
        <begin position="143"/>
        <end position="158"/>
    </location>
</feature>
<organism evidence="4 5">
    <name type="scientific">Wallemia hederae</name>
    <dbReference type="NCBI Taxonomy" id="1540922"/>
    <lineage>
        <taxon>Eukaryota</taxon>
        <taxon>Fungi</taxon>
        <taxon>Dikarya</taxon>
        <taxon>Basidiomycota</taxon>
        <taxon>Wallemiomycotina</taxon>
        <taxon>Wallemiomycetes</taxon>
        <taxon>Wallemiales</taxon>
        <taxon>Wallemiaceae</taxon>
        <taxon>Wallemia</taxon>
    </lineage>
</organism>
<dbReference type="EMBL" id="SPNW01000034">
    <property type="protein sequence ID" value="TIA88774.1"/>
    <property type="molecule type" value="Genomic_DNA"/>
</dbReference>
<dbReference type="InterPro" id="IPR042489">
    <property type="entry name" value="CapZ_alpha_1"/>
</dbReference>
<feature type="region of interest" description="Disordered" evidence="3">
    <location>
        <begin position="139"/>
        <end position="246"/>
    </location>
</feature>
<dbReference type="Pfam" id="PF01267">
    <property type="entry name" value="F-actin_cap_A"/>
    <property type="match status" value="1"/>
</dbReference>
<protein>
    <recommendedName>
        <fullName evidence="6">F-actin-capping protein subunit alpha</fullName>
    </recommendedName>
</protein>
<name>A0A4T0FMR0_9BASI</name>
<reference evidence="4 5" key="1">
    <citation type="submission" date="2019-03" db="EMBL/GenBank/DDBJ databases">
        <title>Sequencing 23 genomes of Wallemia ichthyophaga.</title>
        <authorList>
            <person name="Gostincar C."/>
        </authorList>
    </citation>
    <scope>NUCLEOTIDE SEQUENCE [LARGE SCALE GENOMIC DNA]</scope>
    <source>
        <strain evidence="4 5">EXF-5753</strain>
    </source>
</reference>
<evidence type="ECO:0000256" key="2">
    <source>
        <dbReference type="ARBA" id="ARBA00023203"/>
    </source>
</evidence>
<dbReference type="InterPro" id="IPR037282">
    <property type="entry name" value="CapZ_alpha/beta"/>
</dbReference>
<dbReference type="GO" id="GO:0030479">
    <property type="term" value="C:actin cortical patch"/>
    <property type="evidence" value="ECO:0007669"/>
    <property type="project" value="TreeGrafter"/>
</dbReference>
<sequence>MSNHEIVRKIIKQSPPNEITDVLENLKVLTEIDADELNKCLKEFNEEQMSSVDIDGVKTLITAQSQLDEHRYYDPKTSKVYSINHRDLKANDVETVEQLSRSNDTRSLFEQPLNDYVKEHLANGTAAVFTPLKQLKRNVEAPASQTEPAQVESQQPAQDTKVEETSEKTETKEGEESVSVDNDAQENKADEEPSETNEGEQAREEQDEKDKQDDQEKEEQVKQDSDTVIPEADAQNTQQSESTESEDISAITIYYTGNKFNQSNYWSGRWTAKWVYDLSSNELTGNIDVTIHYFENGNVQLQASHKPQIKSPINGPPTTVEEARKIVKSISESDRQYQAYLNVLYEDKLSEKLFRSLRRALPITREKIDWDKVVNYKIGTELGKLNN</sequence>
<evidence type="ECO:0000313" key="4">
    <source>
        <dbReference type="EMBL" id="TIA88774.1"/>
    </source>
</evidence>
<proteinExistence type="predicted"/>
<dbReference type="GO" id="GO:0051016">
    <property type="term" value="P:barbed-end actin filament capping"/>
    <property type="evidence" value="ECO:0007669"/>
    <property type="project" value="InterPro"/>
</dbReference>
<comment type="caution">
    <text evidence="4">The sequence shown here is derived from an EMBL/GenBank/DDBJ whole genome shotgun (WGS) entry which is preliminary data.</text>
</comment>
<dbReference type="InterPro" id="IPR042276">
    <property type="entry name" value="CapZ_alpha/beta_2"/>
</dbReference>
<gene>
    <name evidence="4" type="ORF">E3P99_02393</name>
</gene>
<evidence type="ECO:0000256" key="1">
    <source>
        <dbReference type="ARBA" id="ARBA00022467"/>
    </source>
</evidence>
<dbReference type="GO" id="GO:0030036">
    <property type="term" value="P:actin cytoskeleton organization"/>
    <property type="evidence" value="ECO:0007669"/>
    <property type="project" value="TreeGrafter"/>
</dbReference>
<dbReference type="PANTHER" id="PTHR10653">
    <property type="entry name" value="F-ACTIN-CAPPING PROTEIN SUBUNIT ALPHA"/>
    <property type="match status" value="1"/>
</dbReference>
<keyword evidence="5" id="KW-1185">Reference proteome</keyword>
<dbReference type="GO" id="GO:0051015">
    <property type="term" value="F:actin filament binding"/>
    <property type="evidence" value="ECO:0007669"/>
    <property type="project" value="TreeGrafter"/>
</dbReference>
<evidence type="ECO:0008006" key="6">
    <source>
        <dbReference type="Google" id="ProtNLM"/>
    </source>
</evidence>
<feature type="compositionally biased region" description="Basic and acidic residues" evidence="3">
    <location>
        <begin position="200"/>
        <end position="225"/>
    </location>
</feature>
<evidence type="ECO:0000256" key="3">
    <source>
        <dbReference type="SAM" id="MobiDB-lite"/>
    </source>
</evidence>
<keyword evidence="2" id="KW-0009">Actin-binding</keyword>
<dbReference type="Gene3D" id="3.30.1140.60">
    <property type="entry name" value="F-actin capping protein, alpha subunit"/>
    <property type="match status" value="1"/>
</dbReference>
<dbReference type="PRINTS" id="PR00191">
    <property type="entry name" value="FACTINCAPA"/>
</dbReference>
<dbReference type="PANTHER" id="PTHR10653:SF0">
    <property type="entry name" value="F-ACTIN-CAPPING PROTEIN SUBUNIT ALPHA"/>
    <property type="match status" value="1"/>
</dbReference>
<dbReference type="AlphaFoldDB" id="A0A4T0FMR0"/>
<dbReference type="SUPFAM" id="SSF90096">
    <property type="entry name" value="Subunits of heterodimeric actin filament capping protein Capz"/>
    <property type="match status" value="1"/>
</dbReference>
<accession>A0A4T0FMR0</accession>
<dbReference type="Proteomes" id="UP000310189">
    <property type="component" value="Unassembled WGS sequence"/>
</dbReference>
<dbReference type="Gene3D" id="3.90.1150.210">
    <property type="entry name" value="F-actin capping protein, beta subunit"/>
    <property type="match status" value="1"/>
</dbReference>